<evidence type="ECO:0000256" key="5">
    <source>
        <dbReference type="ARBA" id="ARBA00023180"/>
    </source>
</evidence>
<evidence type="ECO:0000256" key="2">
    <source>
        <dbReference type="ARBA" id="ARBA00022692"/>
    </source>
</evidence>
<evidence type="ECO:0000256" key="6">
    <source>
        <dbReference type="SAM" id="SignalP"/>
    </source>
</evidence>
<keyword evidence="6" id="KW-0732">Signal</keyword>
<dbReference type="InterPro" id="IPR050310">
    <property type="entry name" value="VPS10-sortilin"/>
</dbReference>
<dbReference type="Pfam" id="PF15901">
    <property type="entry name" value="Sortilin_C"/>
    <property type="match status" value="1"/>
</dbReference>
<dbReference type="SMART" id="SM00602">
    <property type="entry name" value="VPS10"/>
    <property type="match status" value="1"/>
</dbReference>
<reference evidence="8" key="1">
    <citation type="submission" date="2022-08" db="EMBL/GenBank/DDBJ databases">
        <authorList>
            <person name="Byrne P K."/>
        </authorList>
    </citation>
    <scope>NUCLEOTIDE SEQUENCE</scope>
    <source>
        <strain evidence="8">UCD650</strain>
    </source>
</reference>
<dbReference type="PANTHER" id="PTHR12106:SF27">
    <property type="entry name" value="SORTILIN-RELATED RECEPTOR"/>
    <property type="match status" value="1"/>
</dbReference>
<keyword evidence="3" id="KW-0677">Repeat</keyword>
<feature type="chain" id="PRO_5045591656" description="VPS10 domain-containing protein" evidence="6">
    <location>
        <begin position="22"/>
        <end position="661"/>
    </location>
</feature>
<evidence type="ECO:0000259" key="7">
    <source>
        <dbReference type="SMART" id="SM00602"/>
    </source>
</evidence>
<feature type="domain" description="VPS10" evidence="7">
    <location>
        <begin position="45"/>
        <end position="658"/>
    </location>
</feature>
<dbReference type="SUPFAM" id="SSF110296">
    <property type="entry name" value="Oligoxyloglucan reducing end-specific cellobiohydrolase"/>
    <property type="match status" value="2"/>
</dbReference>
<dbReference type="InterPro" id="IPR031777">
    <property type="entry name" value="Sortilin_C"/>
</dbReference>
<dbReference type="CDD" id="cd15482">
    <property type="entry name" value="Sialidase_non-viral"/>
    <property type="match status" value="1"/>
</dbReference>
<dbReference type="InterPro" id="IPR015943">
    <property type="entry name" value="WD40/YVTN_repeat-like_dom_sf"/>
</dbReference>
<dbReference type="PANTHER" id="PTHR12106">
    <property type="entry name" value="SORTILIN RELATED"/>
    <property type="match status" value="1"/>
</dbReference>
<proteinExistence type="predicted"/>
<evidence type="ECO:0000313" key="9">
    <source>
        <dbReference type="Proteomes" id="UP001152964"/>
    </source>
</evidence>
<sequence length="661" mass="74512">MILIHGLYAIWIFLLFSLVNAKGFSPRVTKTISEYSVGLWSFDDSNTLLRTQDDSLAISFDAGEKWEKINETKEGVEWIYMDPFNGHDRAIAAPLVEPYFYMTDDQGKSWKLITIEDSEEESLIRGCEISTHPTNNEYLIATCSYCKEGEGGDMSDEHWFDKAYGSSDGGKSFSEIKTSLEGNEKSLYSIARCDFIKSSKDSDLGGNDASIICLYHYYDLAERDIKSTITESQLFLTTDWGKSVKEFDQFKDKTVDSYEVLKSHVVILTQGDRYNKMSFVDIWISNDLSTFQMAHLPTQLRHSVQEGISEDSIGRIVLPISRETNDDEKDKSSTSEILISDPQGFKFTPIKWTDMDQFGYISLAQPDFLKGTMIASFSPSFSDHDGKGKDQKSKRKAKISVDNGTTWANLKVVDPENADSFGCDITDPENCSLFPMLYELEDLTPSAGILMNNAFVTDGGRGDWGDQRTFISRDGGLSWRVAFNSSSLFAVGDFGNVIVSVPEYSEEDGDGISKFYYSLDQGKTWAEYQLGATIFSTWLINTTPDGSGSKFVLYGFSQTGITDPEYLTYAIDFSGAFDGKTCEDDKDFEDWNLAEGKCVNGVKYKYRRRKQDAQCLVRKVFEDLKLYVTSTFLSHDDGQTTKKFDTKNENIVEAISNPYFN</sequence>
<gene>
    <name evidence="8" type="primary">U6500N02790</name>
    <name evidence="8" type="ORF">SEUBUCD650_0N02790</name>
</gene>
<dbReference type="Gene3D" id="2.130.10.10">
    <property type="entry name" value="YVTN repeat-like/Quinoprotein amine dehydrogenase"/>
    <property type="match status" value="1"/>
</dbReference>
<keyword evidence="4" id="KW-0472">Membrane</keyword>
<feature type="signal peptide" evidence="6">
    <location>
        <begin position="1"/>
        <end position="21"/>
    </location>
</feature>
<organism evidence="8 9">
    <name type="scientific">Saccharomyces eubayanus</name>
    <name type="common">Yeast</name>
    <dbReference type="NCBI Taxonomy" id="1080349"/>
    <lineage>
        <taxon>Eukaryota</taxon>
        <taxon>Fungi</taxon>
        <taxon>Dikarya</taxon>
        <taxon>Ascomycota</taxon>
        <taxon>Saccharomycotina</taxon>
        <taxon>Saccharomycetes</taxon>
        <taxon>Saccharomycetales</taxon>
        <taxon>Saccharomycetaceae</taxon>
        <taxon>Saccharomyces</taxon>
    </lineage>
</organism>
<evidence type="ECO:0000256" key="4">
    <source>
        <dbReference type="ARBA" id="ARBA00023136"/>
    </source>
</evidence>
<protein>
    <recommendedName>
        <fullName evidence="7">VPS10 domain-containing protein</fullName>
    </recommendedName>
</protein>
<dbReference type="Gene3D" id="2.10.70.80">
    <property type="match status" value="1"/>
</dbReference>
<keyword evidence="9" id="KW-1185">Reference proteome</keyword>
<evidence type="ECO:0000256" key="1">
    <source>
        <dbReference type="ARBA" id="ARBA00004167"/>
    </source>
</evidence>
<comment type="subcellular location">
    <subcellularLocation>
        <location evidence="1">Membrane</location>
        <topology evidence="1">Single-pass membrane protein</topology>
    </subcellularLocation>
</comment>
<dbReference type="Proteomes" id="UP001152964">
    <property type="component" value="Chromosome 14"/>
</dbReference>
<evidence type="ECO:0000313" key="8">
    <source>
        <dbReference type="EMBL" id="CAI1688838.1"/>
    </source>
</evidence>
<dbReference type="EMBL" id="OX291504">
    <property type="protein sequence ID" value="CAI1688838.1"/>
    <property type="molecule type" value="Genomic_DNA"/>
</dbReference>
<dbReference type="Pfam" id="PF15902">
    <property type="entry name" value="Sortilin-Vps10"/>
    <property type="match status" value="1"/>
</dbReference>
<dbReference type="InterPro" id="IPR031778">
    <property type="entry name" value="Sortilin_N"/>
</dbReference>
<keyword evidence="5" id="KW-0325">Glycoprotein</keyword>
<dbReference type="Gene3D" id="2.120.10.10">
    <property type="match status" value="1"/>
</dbReference>
<evidence type="ECO:0000256" key="3">
    <source>
        <dbReference type="ARBA" id="ARBA00022737"/>
    </source>
</evidence>
<dbReference type="InterPro" id="IPR006581">
    <property type="entry name" value="VPS10"/>
</dbReference>
<accession>A0ABN8VMR9</accession>
<name>A0ABN8VMR9_SACEU</name>
<keyword evidence="2" id="KW-0812">Transmembrane</keyword>